<dbReference type="Pfam" id="PF14646">
    <property type="entry name" value="MYCBPAP"/>
    <property type="match status" value="1"/>
</dbReference>
<dbReference type="PANTHER" id="PTHR48421">
    <property type="entry name" value="MYCBP-ASSOCIATED PROTEIN"/>
    <property type="match status" value="1"/>
</dbReference>
<organism evidence="3">
    <name type="scientific">Salpingoeca rosetta (strain ATCC 50818 / BSB-021)</name>
    <dbReference type="NCBI Taxonomy" id="946362"/>
    <lineage>
        <taxon>Eukaryota</taxon>
        <taxon>Choanoflagellata</taxon>
        <taxon>Craspedida</taxon>
        <taxon>Salpingoecidae</taxon>
        <taxon>Salpingoeca</taxon>
    </lineage>
</organism>
<feature type="region of interest" description="Disordered" evidence="1">
    <location>
        <begin position="697"/>
        <end position="758"/>
    </location>
</feature>
<dbReference type="GeneID" id="16067806"/>
<dbReference type="InParanoid" id="F2TWD2"/>
<feature type="compositionally biased region" description="Low complexity" evidence="1">
    <location>
        <begin position="20"/>
        <end position="29"/>
    </location>
</feature>
<dbReference type="PANTHER" id="PTHR48421:SF1">
    <property type="entry name" value="MYCBP-ASSOCIATED PROTEIN"/>
    <property type="match status" value="1"/>
</dbReference>
<dbReference type="RefSeq" id="XP_004998947.1">
    <property type="nucleotide sequence ID" value="XM_004998890.1"/>
</dbReference>
<name>F2TWD2_SALR5</name>
<reference evidence="2" key="1">
    <citation type="submission" date="2009-08" db="EMBL/GenBank/DDBJ databases">
        <title>Annotation of Salpingoeca rosetta.</title>
        <authorList>
            <consortium name="The Broad Institute Genome Sequencing Platform"/>
            <person name="Russ C."/>
            <person name="Cuomo C."/>
            <person name="Burger G."/>
            <person name="Gray M.W."/>
            <person name="Holland P.W.H."/>
            <person name="King N."/>
            <person name="Lang F.B.F."/>
            <person name="Roger A.J."/>
            <person name="Ruiz-Trillo I."/>
            <person name="Young S.K."/>
            <person name="Zeng Q."/>
            <person name="Gargeya S."/>
            <person name="Alvarado L."/>
            <person name="Berlin A."/>
            <person name="Chapman S.B."/>
            <person name="Chen Z."/>
            <person name="Freedman E."/>
            <person name="Gellesch M."/>
            <person name="Goldberg J."/>
            <person name="Griggs A."/>
            <person name="Gujja S."/>
            <person name="Heilman E."/>
            <person name="Heiman D."/>
            <person name="Howarth C."/>
            <person name="Mehta T."/>
            <person name="Neiman D."/>
            <person name="Pearson M."/>
            <person name="Roberts A."/>
            <person name="Saif S."/>
            <person name="Shea T."/>
            <person name="Shenoy N."/>
            <person name="Sisk P."/>
            <person name="Stolte C."/>
            <person name="Sykes S."/>
            <person name="White J."/>
            <person name="Yandava C."/>
            <person name="Haas B."/>
            <person name="Nusbaum C."/>
            <person name="Birren B."/>
        </authorList>
    </citation>
    <scope>NUCLEOTIDE SEQUENCE [LARGE SCALE GENOMIC DNA]</scope>
    <source>
        <strain evidence="2">ATCC 50818</strain>
    </source>
</reference>
<dbReference type="OrthoDB" id="10263316at2759"/>
<feature type="region of interest" description="Disordered" evidence="1">
    <location>
        <begin position="88"/>
        <end position="124"/>
    </location>
</feature>
<dbReference type="InterPro" id="IPR032707">
    <property type="entry name" value="MYCBPAP"/>
</dbReference>
<dbReference type="AlphaFoldDB" id="F2TWD2"/>
<keyword evidence="3" id="KW-1185">Reference proteome</keyword>
<dbReference type="KEGG" id="sre:PTSG_00398"/>
<feature type="compositionally biased region" description="Basic residues" evidence="1">
    <location>
        <begin position="51"/>
        <end position="60"/>
    </location>
</feature>
<sequence length="801" mass="90114">MAGQGTVGTATTTKMNAASAAMAAAMAASDIGGARSEQQQQQQQVDPTRALLRRNKRGPLVHHSFLGSTGELEREHSKNAGYNMEAAVAMSSTPQPPQPPSQSAPRVSRAGRFQRKAARSAKEEEFFASYQEERVKDRDARSLQHWNKTVQMWEKQERHISRRTGVPAEQLNMQSHELFHQKRQIRHAIEEAMPATEQGKGFRVGSEFWQPNPVTKSNLHYTLTKTEQGQRPEVEFVGRPRHVQAEMKVGPATYRNRDEQPGAYLTTRMQQLNPYLDDLAKHIPDTSALEVVGRPVVVHDEAELDADARAKHEQQRLSFVSQGARLGDGGMLAGVMEAEEEEEDTFNYDEDEDNDDVEGSKGQPLIAFEILDADSSTPELDAPSNLSSIKPLDPHEGCRVLFKTVPGQRAGQIVRLKNTGPTAIYFRWQRVERDNALGRREDEAKRFFLDIEPDTILPGAHRDMHLRFQSASSGVFSEDWQLIMTPCAVDVFPTLSLCGVTESTDNFERDALPFKRECEQRQVETMIRRLLSHIITNLAPRPRPPTPEEHWRTDAQTFVRLNPDVCTLDTYREDVVQDLVAFHQRIASQGGAGEDEGAKAAAQKKNRRKSEFVPAVQETPPWSYRVADLEQLCMAQDDDTQREELLRELQSICSRFLPRNRDLHAALRLDRRAVGKQILRRVACDVVGSREQLMQEMGMKQTTPEPAEPEQALPARKKDARSARSSSKLTKSRAASARGGRSSTAVISPPVPEIDPEKRKAFSEQLFIQVRRAMLQRVDEMVDMIADLPPCNPFSTDGDEE</sequence>
<feature type="region of interest" description="Disordered" evidence="1">
    <location>
        <begin position="590"/>
        <end position="614"/>
    </location>
</feature>
<feature type="compositionally biased region" description="Low complexity" evidence="1">
    <location>
        <begin position="723"/>
        <end position="743"/>
    </location>
</feature>
<evidence type="ECO:0000256" key="1">
    <source>
        <dbReference type="SAM" id="MobiDB-lite"/>
    </source>
</evidence>
<dbReference type="EMBL" id="GL832955">
    <property type="protein sequence ID" value="EGD72378.1"/>
    <property type="molecule type" value="Genomic_DNA"/>
</dbReference>
<accession>F2TWD2</accession>
<evidence type="ECO:0000313" key="3">
    <source>
        <dbReference type="Proteomes" id="UP000007799"/>
    </source>
</evidence>
<dbReference type="Proteomes" id="UP000007799">
    <property type="component" value="Unassembled WGS sequence"/>
</dbReference>
<dbReference type="STRING" id="946362.F2TWD2"/>
<proteinExistence type="predicted"/>
<gene>
    <name evidence="2" type="ORF">PTSG_00398</name>
</gene>
<evidence type="ECO:0008006" key="4">
    <source>
        <dbReference type="Google" id="ProtNLM"/>
    </source>
</evidence>
<dbReference type="eggNOG" id="ENOG502QT8X">
    <property type="taxonomic scope" value="Eukaryota"/>
</dbReference>
<dbReference type="OMA" id="RESWEFR"/>
<feature type="region of interest" description="Disordered" evidence="1">
    <location>
        <begin position="20"/>
        <end position="76"/>
    </location>
</feature>
<evidence type="ECO:0000313" key="2">
    <source>
        <dbReference type="EMBL" id="EGD72378.1"/>
    </source>
</evidence>
<protein>
    <recommendedName>
        <fullName evidence="4">MYCBP-associated protein</fullName>
    </recommendedName>
</protein>